<name>A0A916YKQ0_9BACT</name>
<proteinExistence type="predicted"/>
<reference evidence="1" key="2">
    <citation type="submission" date="2020-09" db="EMBL/GenBank/DDBJ databases">
        <authorList>
            <person name="Sun Q."/>
            <person name="Zhou Y."/>
        </authorList>
    </citation>
    <scope>NUCLEOTIDE SEQUENCE</scope>
    <source>
        <strain evidence="1">CGMCC 1.15958</strain>
    </source>
</reference>
<dbReference type="AlphaFoldDB" id="A0A916YKQ0"/>
<gene>
    <name evidence="1" type="ORF">GCM10011514_10540</name>
</gene>
<reference evidence="1" key="1">
    <citation type="journal article" date="2014" name="Int. J. Syst. Evol. Microbiol.">
        <title>Complete genome sequence of Corynebacterium casei LMG S-19264T (=DSM 44701T), isolated from a smear-ripened cheese.</title>
        <authorList>
            <consortium name="US DOE Joint Genome Institute (JGI-PGF)"/>
            <person name="Walter F."/>
            <person name="Albersmeier A."/>
            <person name="Kalinowski J."/>
            <person name="Ruckert C."/>
        </authorList>
    </citation>
    <scope>NUCLEOTIDE SEQUENCE</scope>
    <source>
        <strain evidence="1">CGMCC 1.15958</strain>
    </source>
</reference>
<dbReference type="RefSeq" id="WP_188764994.1">
    <property type="nucleotide sequence ID" value="NZ_BMKK01000002.1"/>
</dbReference>
<sequence length="195" mass="23112">MRISNIFALKKVREKLFSVQFEEDTPHAFEQLFDDWNDIEYLFDFFHDNILDLQNDFWQTVFDRTISVDEAIDVTLDHAEKIEKRILDLAKRNTTQNENNLDRLFVHLLKDGTFNSKFDAAYKAYGTTKSSWLRIYAIKIEDTYIITGGAIKLTGKMQDRLHTQQELDKLQNVASELKRNYFTNNSDFDFVYLEI</sequence>
<evidence type="ECO:0000313" key="2">
    <source>
        <dbReference type="Proteomes" id="UP000609064"/>
    </source>
</evidence>
<keyword evidence="2" id="KW-1185">Reference proteome</keyword>
<dbReference type="Proteomes" id="UP000609064">
    <property type="component" value="Unassembled WGS sequence"/>
</dbReference>
<protein>
    <submittedName>
        <fullName evidence="1">Uncharacterized protein</fullName>
    </submittedName>
</protein>
<dbReference type="EMBL" id="BMKK01000002">
    <property type="protein sequence ID" value="GGD48381.1"/>
    <property type="molecule type" value="Genomic_DNA"/>
</dbReference>
<evidence type="ECO:0000313" key="1">
    <source>
        <dbReference type="EMBL" id="GGD48381.1"/>
    </source>
</evidence>
<organism evidence="1 2">
    <name type="scientific">Emticicia aquatilis</name>
    <dbReference type="NCBI Taxonomy" id="1537369"/>
    <lineage>
        <taxon>Bacteria</taxon>
        <taxon>Pseudomonadati</taxon>
        <taxon>Bacteroidota</taxon>
        <taxon>Cytophagia</taxon>
        <taxon>Cytophagales</taxon>
        <taxon>Leadbetterellaceae</taxon>
        <taxon>Emticicia</taxon>
    </lineage>
</organism>
<accession>A0A916YKQ0</accession>
<comment type="caution">
    <text evidence="1">The sequence shown here is derived from an EMBL/GenBank/DDBJ whole genome shotgun (WGS) entry which is preliminary data.</text>
</comment>